<keyword evidence="6" id="KW-0138">CF(0)</keyword>
<dbReference type="GeneID" id="17046942"/>
<keyword evidence="6" id="KW-0066">ATP synthesis</keyword>
<keyword evidence="6" id="KW-0813">Transport</keyword>
<evidence type="ECO:0000256" key="3">
    <source>
        <dbReference type="ARBA" id="ARBA00022692"/>
    </source>
</evidence>
<keyword evidence="6" id="KW-0406">Ion transport</keyword>
<comment type="subcellular location">
    <subcellularLocation>
        <location evidence="1">Membrane</location>
        <topology evidence="1">Single-pass membrane protein</topology>
    </subcellularLocation>
    <subcellularLocation>
        <location evidence="6">Mitochondrion inner membrane</location>
        <topology evidence="6">Single-pass membrane protein</topology>
    </subcellularLocation>
</comment>
<keyword evidence="5 6" id="KW-0472">Membrane</keyword>
<dbReference type="InterPro" id="IPR009230">
    <property type="entry name" value="ATP_synth_su8_fun"/>
</dbReference>
<dbReference type="RefSeq" id="YP_008578712.1">
    <property type="nucleotide sequence ID" value="NC_022434.1"/>
</dbReference>
<comment type="similarity">
    <text evidence="2 6">Belongs to the ATPase protein 8 family.</text>
</comment>
<dbReference type="GO" id="GO:0015986">
    <property type="term" value="P:proton motive force-driven ATP synthesis"/>
    <property type="evidence" value="ECO:0007669"/>
    <property type="project" value="UniProtKB-UniRule"/>
</dbReference>
<organism evidence="7">
    <name type="scientific">Candida bohioensis</name>
    <dbReference type="NCBI Taxonomy" id="561986"/>
    <lineage>
        <taxon>Eukaryota</taxon>
        <taxon>Fungi</taxon>
        <taxon>Dikarya</taxon>
        <taxon>Ascomycota</taxon>
        <taxon>Saccharomycotina</taxon>
        <taxon>Pichiomycetes</taxon>
        <taxon>Debaryomycetaceae</taxon>
        <taxon>Candida/Lodderomyces clade</taxon>
        <taxon>Candida</taxon>
    </lineage>
</organism>
<reference evidence="7" key="1">
    <citation type="submission" date="2013-06" db="EMBL/GenBank/DDBJ databases">
        <authorList>
            <person name="Hegedusova E."/>
            <person name="Pfeiffer I."/>
            <person name="Brejova B."/>
            <person name="Nosek J."/>
        </authorList>
    </citation>
    <scope>NUCLEOTIDE SEQUENCE</scope>
    <source>
        <strain evidence="7">NRRL Y-27737</strain>
    </source>
</reference>
<dbReference type="GO" id="GO:0005743">
    <property type="term" value="C:mitochondrial inner membrane"/>
    <property type="evidence" value="ECO:0007669"/>
    <property type="project" value="UniProtKB-SubCell"/>
</dbReference>
<keyword evidence="4 6" id="KW-1133">Transmembrane helix</keyword>
<proteinExistence type="inferred from homology"/>
<keyword evidence="6" id="KW-0375">Hydrogen ion transport</keyword>
<gene>
    <name evidence="7" type="primary">atp8</name>
</gene>
<dbReference type="EMBL" id="KF214631">
    <property type="protein sequence ID" value="AGW07363.1"/>
    <property type="molecule type" value="Genomic_DNA"/>
</dbReference>
<feature type="transmembrane region" description="Helical" evidence="6">
    <location>
        <begin position="12"/>
        <end position="41"/>
    </location>
</feature>
<accession>U3MF28</accession>
<sequence>MPQTVPFYFMNLMSGLVLTFAIAMYLSATIMLPSITSLMVARNTTMRT</sequence>
<dbReference type="AlphaFoldDB" id="U3MF28"/>
<dbReference type="Pfam" id="PF05933">
    <property type="entry name" value="Fun_ATP-synt_8"/>
    <property type="match status" value="1"/>
</dbReference>
<evidence type="ECO:0000256" key="5">
    <source>
        <dbReference type="ARBA" id="ARBA00023136"/>
    </source>
</evidence>
<geneLocation type="mitochondrion" evidence="7"/>
<comment type="subunit">
    <text evidence="6">F-type ATPases have 2 components, CF(1) - the catalytic core - and CF(0) - the membrane proton channel.</text>
</comment>
<keyword evidence="6 7" id="KW-0496">Mitochondrion</keyword>
<comment type="function">
    <text evidence="6">Mitochondrial membrane ATP synthase (F(1)F(0) ATP synthase or Complex V) produces ATP from ADP in the presence of a proton gradient across the membrane which is generated by electron transport complexes of the respiratory chain. F-type ATPases consist of two structural domains, F(1) - containing the extramembraneous catalytic core and F(0) - containing the membrane proton channel, linked together by a central stalk and a peripheral stalk. During catalysis, ATP synthesis in the catalytic domain of F(1) is coupled via a rotary mechanism of the central stalk subunits to proton translocation. Part of the complex F(0) domain. Minor subunit located with subunit a in the membrane.</text>
</comment>
<evidence type="ECO:0000313" key="7">
    <source>
        <dbReference type="EMBL" id="AGW07363.1"/>
    </source>
</evidence>
<evidence type="ECO:0000256" key="1">
    <source>
        <dbReference type="ARBA" id="ARBA00004167"/>
    </source>
</evidence>
<evidence type="ECO:0000256" key="4">
    <source>
        <dbReference type="ARBA" id="ARBA00022989"/>
    </source>
</evidence>
<dbReference type="GO" id="GO:0045259">
    <property type="term" value="C:proton-transporting ATP synthase complex"/>
    <property type="evidence" value="ECO:0007669"/>
    <property type="project" value="UniProtKB-KW"/>
</dbReference>
<name>U3MF28_9ASCO</name>
<protein>
    <recommendedName>
        <fullName evidence="6">ATP synthase protein 8</fullName>
    </recommendedName>
</protein>
<keyword evidence="3 6" id="KW-0812">Transmembrane</keyword>
<evidence type="ECO:0000256" key="6">
    <source>
        <dbReference type="RuleBase" id="RU368038"/>
    </source>
</evidence>
<dbReference type="GO" id="GO:0015078">
    <property type="term" value="F:proton transmembrane transporter activity"/>
    <property type="evidence" value="ECO:0007669"/>
    <property type="project" value="UniProtKB-UniRule"/>
</dbReference>
<evidence type="ECO:0000256" key="2">
    <source>
        <dbReference type="ARBA" id="ARBA00008892"/>
    </source>
</evidence>